<dbReference type="AlphaFoldDB" id="A0A9P7I464"/>
<sequence length="516" mass="58897">MYCCDRLCVCQKESQTPVPLDQRFTFPTLLWVDAICINQDDLDERAQQVALMQQIYSRASSVLVWLGRATEQTVPAFRLLLGLADISQSSAEDQQAYIAHVIKDECFKGHWIALGELFQREWWHRVWTIQEVVLGSDILLICGPFAVKWGQIKQAIAVFQQCHSCINELMEATAFSTTYRYLFPFRNDAFRMKMVEFLKFYTGQKKDTGFLQQPSLGGCLASLLDITRDYNATDPRDKVYAVIGLLEQFGFQSPLTVSYRVSVEDLYIQVAKIIQRDSKTLDVMSLVDVEPLTGQGTLSSLPSWVPNWTVPSSYRSICERGCQQESGDSCGPKPRFRFTGDSKALCRFPSNGNKMVVKGFIFDAINKIEMRFADLEPGLKLEGVKRYGYRIGWKPPRASDQFEYHDYWLAWLGFQTDFPNPEAEIPRRRREKTRHMDLKTFKTQVSGVLGTTDVPLRVGDKICGLLGASVPYIMRPFGDSWVFVGPCYLLDPDVMSGLLMKELVAGKFTIRYFIIE</sequence>
<reference evidence="2" key="1">
    <citation type="journal article" date="2020" name="bioRxiv">
        <title>Historical genomics reveals the evolutionary mechanisms behind multiple outbreaks of the host-specific coffee wilt pathogen Fusarium xylarioides.</title>
        <authorList>
            <person name="Peck D."/>
            <person name="Nowell R.W."/>
            <person name="Flood J."/>
            <person name="Ryan M.J."/>
            <person name="Barraclough T.G."/>
        </authorList>
    </citation>
    <scope>NUCLEOTIDE SEQUENCE</scope>
    <source>
        <strain evidence="2">IMI 127659i</strain>
    </source>
</reference>
<feature type="domain" description="Heterokaryon incompatibility" evidence="1">
    <location>
        <begin position="28"/>
        <end position="131"/>
    </location>
</feature>
<protein>
    <recommendedName>
        <fullName evidence="1">Heterokaryon incompatibility domain-containing protein</fullName>
    </recommendedName>
</protein>
<name>A0A9P7I464_9HYPO</name>
<dbReference type="PANTHER" id="PTHR24148:SF64">
    <property type="entry name" value="HETEROKARYON INCOMPATIBILITY DOMAIN-CONTAINING PROTEIN"/>
    <property type="match status" value="1"/>
</dbReference>
<dbReference type="OrthoDB" id="2157530at2759"/>
<dbReference type="InterPro" id="IPR010730">
    <property type="entry name" value="HET"/>
</dbReference>
<gene>
    <name evidence="2" type="ORF">H9Q72_003483</name>
</gene>
<dbReference type="Proteomes" id="UP000750502">
    <property type="component" value="Unassembled WGS sequence"/>
</dbReference>
<accession>A0A9P7I464</accession>
<dbReference type="EMBL" id="JADFTT010000083">
    <property type="protein sequence ID" value="KAG5769211.1"/>
    <property type="molecule type" value="Genomic_DNA"/>
</dbReference>
<dbReference type="InterPro" id="IPR052895">
    <property type="entry name" value="HetReg/Transcr_Mod"/>
</dbReference>
<evidence type="ECO:0000313" key="3">
    <source>
        <dbReference type="Proteomes" id="UP000750502"/>
    </source>
</evidence>
<evidence type="ECO:0000313" key="2">
    <source>
        <dbReference type="EMBL" id="KAG5769211.1"/>
    </source>
</evidence>
<keyword evidence="3" id="KW-1185">Reference proteome</keyword>
<evidence type="ECO:0000259" key="1">
    <source>
        <dbReference type="Pfam" id="PF06985"/>
    </source>
</evidence>
<dbReference type="PANTHER" id="PTHR24148">
    <property type="entry name" value="ANKYRIN REPEAT DOMAIN-CONTAINING PROTEIN 39 HOMOLOG-RELATED"/>
    <property type="match status" value="1"/>
</dbReference>
<comment type="caution">
    <text evidence="2">The sequence shown here is derived from an EMBL/GenBank/DDBJ whole genome shotgun (WGS) entry which is preliminary data.</text>
</comment>
<organism evidence="2 3">
    <name type="scientific">Fusarium xylarioides</name>
    <dbReference type="NCBI Taxonomy" id="221167"/>
    <lineage>
        <taxon>Eukaryota</taxon>
        <taxon>Fungi</taxon>
        <taxon>Dikarya</taxon>
        <taxon>Ascomycota</taxon>
        <taxon>Pezizomycotina</taxon>
        <taxon>Sordariomycetes</taxon>
        <taxon>Hypocreomycetidae</taxon>
        <taxon>Hypocreales</taxon>
        <taxon>Nectriaceae</taxon>
        <taxon>Fusarium</taxon>
        <taxon>Fusarium fujikuroi species complex</taxon>
    </lineage>
</organism>
<reference evidence="2" key="2">
    <citation type="submission" date="2020-10" db="EMBL/GenBank/DDBJ databases">
        <authorList>
            <person name="Peck L.D."/>
            <person name="Nowell R.W."/>
            <person name="Flood J."/>
            <person name="Ryan M.J."/>
            <person name="Barraclough T.G."/>
        </authorList>
    </citation>
    <scope>NUCLEOTIDE SEQUENCE</scope>
    <source>
        <strain evidence="2">IMI 127659i</strain>
    </source>
</reference>
<dbReference type="Pfam" id="PF06985">
    <property type="entry name" value="HET"/>
    <property type="match status" value="1"/>
</dbReference>
<proteinExistence type="predicted"/>